<protein>
    <recommendedName>
        <fullName evidence="3">DRBM domain-containing protein</fullName>
    </recommendedName>
</protein>
<proteinExistence type="predicted"/>
<reference evidence="1" key="2">
    <citation type="submission" date="2025-09" db="UniProtKB">
        <authorList>
            <consortium name="Ensembl"/>
        </authorList>
    </citation>
    <scope>IDENTIFICATION</scope>
</reference>
<dbReference type="SUPFAM" id="SSF54768">
    <property type="entry name" value="dsRNA-binding domain-like"/>
    <property type="match status" value="1"/>
</dbReference>
<keyword evidence="2" id="KW-1185">Reference proteome</keyword>
<dbReference type="Proteomes" id="UP000261520">
    <property type="component" value="Unplaced"/>
</dbReference>
<name>A0A3B3ZFX5_9GOBI</name>
<dbReference type="Ensembl" id="ENSPMGT00000003699.1">
    <property type="protein sequence ID" value="ENSPMGP00000003488.1"/>
    <property type="gene ID" value="ENSPMGG00000002998.1"/>
</dbReference>
<organism evidence="1 2">
    <name type="scientific">Periophthalmus magnuspinnatus</name>
    <dbReference type="NCBI Taxonomy" id="409849"/>
    <lineage>
        <taxon>Eukaryota</taxon>
        <taxon>Metazoa</taxon>
        <taxon>Chordata</taxon>
        <taxon>Craniata</taxon>
        <taxon>Vertebrata</taxon>
        <taxon>Euteleostomi</taxon>
        <taxon>Actinopterygii</taxon>
        <taxon>Neopterygii</taxon>
        <taxon>Teleostei</taxon>
        <taxon>Neoteleostei</taxon>
        <taxon>Acanthomorphata</taxon>
        <taxon>Gobiaria</taxon>
        <taxon>Gobiiformes</taxon>
        <taxon>Gobioidei</taxon>
        <taxon>Gobiidae</taxon>
        <taxon>Oxudercinae</taxon>
        <taxon>Periophthalmus</taxon>
    </lineage>
</organism>
<evidence type="ECO:0008006" key="3">
    <source>
        <dbReference type="Google" id="ProtNLM"/>
    </source>
</evidence>
<dbReference type="AlphaFoldDB" id="A0A3B3ZFX5"/>
<evidence type="ECO:0000313" key="2">
    <source>
        <dbReference type="Proteomes" id="UP000261520"/>
    </source>
</evidence>
<reference evidence="1" key="1">
    <citation type="submission" date="2025-08" db="UniProtKB">
        <authorList>
            <consortium name="Ensembl"/>
        </authorList>
    </citation>
    <scope>IDENTIFICATION</scope>
</reference>
<sequence length="70" mass="7816">METPQNSATALVNKLDVNYKNAISEVFEFGQKLGLPVEFTELKREGPIHKATFSFKVTVGELTSCSFTYI</sequence>
<evidence type="ECO:0000313" key="1">
    <source>
        <dbReference type="Ensembl" id="ENSPMGP00000003488.1"/>
    </source>
</evidence>
<dbReference type="Gene3D" id="3.30.160.20">
    <property type="match status" value="1"/>
</dbReference>
<accession>A0A3B3ZFX5</accession>